<sequence>MLFTPELRRTLESAFLPLACECTLMPGGALMVKIFDPQTGTVAMQVENVAIANVTTVRGVAELVAELRYDLRTCVTPFGSTPAFFAASRGA</sequence>
<accession>A0A1G8MAL1</accession>
<reference evidence="2" key="1">
    <citation type="submission" date="2016-10" db="EMBL/GenBank/DDBJ databases">
        <authorList>
            <person name="Varghese N."/>
            <person name="Submissions S."/>
        </authorList>
    </citation>
    <scope>NUCLEOTIDE SEQUENCE [LARGE SCALE GENOMIC DNA]</scope>
    <source>
        <strain evidence="2">ATCC 700689</strain>
    </source>
</reference>
<dbReference type="InterPro" id="IPR012448">
    <property type="entry name" value="DUF1652"/>
</dbReference>
<dbReference type="OrthoDB" id="6993535at2"/>
<organism evidence="1 2">
    <name type="scientific">Pseudomonas abietaniphila</name>
    <dbReference type="NCBI Taxonomy" id="89065"/>
    <lineage>
        <taxon>Bacteria</taxon>
        <taxon>Pseudomonadati</taxon>
        <taxon>Pseudomonadota</taxon>
        <taxon>Gammaproteobacteria</taxon>
        <taxon>Pseudomonadales</taxon>
        <taxon>Pseudomonadaceae</taxon>
        <taxon>Pseudomonas</taxon>
    </lineage>
</organism>
<protein>
    <recommendedName>
        <fullName evidence="3">DUF1652 domain-containing protein</fullName>
    </recommendedName>
</protein>
<proteinExistence type="predicted"/>
<dbReference type="Proteomes" id="UP000182894">
    <property type="component" value="Unassembled WGS sequence"/>
</dbReference>
<evidence type="ECO:0008006" key="3">
    <source>
        <dbReference type="Google" id="ProtNLM"/>
    </source>
</evidence>
<dbReference type="EMBL" id="FNCO01000015">
    <property type="protein sequence ID" value="SDI64952.1"/>
    <property type="molecule type" value="Genomic_DNA"/>
</dbReference>
<keyword evidence="2" id="KW-1185">Reference proteome</keyword>
<dbReference type="Pfam" id="PF07865">
    <property type="entry name" value="DUF1652"/>
    <property type="match status" value="1"/>
</dbReference>
<name>A0A1G8MAL1_9PSED</name>
<dbReference type="STRING" id="89065.SAMN05216605_115133"/>
<evidence type="ECO:0000313" key="1">
    <source>
        <dbReference type="EMBL" id="SDI64952.1"/>
    </source>
</evidence>
<evidence type="ECO:0000313" key="2">
    <source>
        <dbReference type="Proteomes" id="UP000182894"/>
    </source>
</evidence>
<dbReference type="AlphaFoldDB" id="A0A1G8MAL1"/>
<dbReference type="RefSeq" id="WP_074756772.1">
    <property type="nucleotide sequence ID" value="NZ_FNCO01000015.1"/>
</dbReference>
<gene>
    <name evidence="1" type="ORF">SAMN05216605_115133</name>
</gene>